<proteinExistence type="predicted"/>
<dbReference type="Proteomes" id="UP000281553">
    <property type="component" value="Unassembled WGS sequence"/>
</dbReference>
<protein>
    <submittedName>
        <fullName evidence="1">Uncharacterized protein</fullName>
    </submittedName>
</protein>
<accession>A0A3P6SL93</accession>
<gene>
    <name evidence="1" type="ORF">DILT_LOCUS2780</name>
</gene>
<organism evidence="1 2">
    <name type="scientific">Dibothriocephalus latus</name>
    <name type="common">Fish tapeworm</name>
    <name type="synonym">Diphyllobothrium latum</name>
    <dbReference type="NCBI Taxonomy" id="60516"/>
    <lineage>
        <taxon>Eukaryota</taxon>
        <taxon>Metazoa</taxon>
        <taxon>Spiralia</taxon>
        <taxon>Lophotrochozoa</taxon>
        <taxon>Platyhelminthes</taxon>
        <taxon>Cestoda</taxon>
        <taxon>Eucestoda</taxon>
        <taxon>Diphyllobothriidea</taxon>
        <taxon>Diphyllobothriidae</taxon>
        <taxon>Dibothriocephalus</taxon>
    </lineage>
</organism>
<reference evidence="1 2" key="1">
    <citation type="submission" date="2018-11" db="EMBL/GenBank/DDBJ databases">
        <authorList>
            <consortium name="Pathogen Informatics"/>
        </authorList>
    </citation>
    <scope>NUCLEOTIDE SEQUENCE [LARGE SCALE GENOMIC DNA]</scope>
</reference>
<dbReference type="AlphaFoldDB" id="A0A3P6SL93"/>
<evidence type="ECO:0000313" key="1">
    <source>
        <dbReference type="EMBL" id="VDK76652.1"/>
    </source>
</evidence>
<evidence type="ECO:0000313" key="2">
    <source>
        <dbReference type="Proteomes" id="UP000281553"/>
    </source>
</evidence>
<keyword evidence="2" id="KW-1185">Reference proteome</keyword>
<sequence length="95" mass="10734">MCYSRLNLIRQDKNLPSNVHWRTTVGQQPKNELAATLHAEVWLISGPLDKAAYEKAHRGVSRNIWRENPTAPKGFTDVPVVCNDLKVVKARLTTV</sequence>
<dbReference type="EMBL" id="UYRU01042612">
    <property type="protein sequence ID" value="VDK76652.1"/>
    <property type="molecule type" value="Genomic_DNA"/>
</dbReference>
<name>A0A3P6SL93_DIBLA</name>